<reference evidence="4 5" key="2">
    <citation type="submission" date="2019-09" db="EMBL/GenBank/DDBJ databases">
        <authorList>
            <person name="Jin C."/>
        </authorList>
    </citation>
    <scope>NUCLEOTIDE SEQUENCE [LARGE SCALE GENOMIC DNA]</scope>
    <source>
        <strain evidence="4 5">BN140002</strain>
    </source>
</reference>
<dbReference type="InterPro" id="IPR036680">
    <property type="entry name" value="SPOR-like_sf"/>
</dbReference>
<evidence type="ECO:0000313" key="5">
    <source>
        <dbReference type="Proteomes" id="UP000323142"/>
    </source>
</evidence>
<dbReference type="RefSeq" id="WP_149820974.1">
    <property type="nucleotide sequence ID" value="NZ_VUOA01000036.1"/>
</dbReference>
<accession>A0A5B2V8Q1</accession>
<evidence type="ECO:0000313" key="4">
    <source>
        <dbReference type="EMBL" id="KAA2235361.1"/>
    </source>
</evidence>
<feature type="compositionally biased region" description="Low complexity" evidence="1">
    <location>
        <begin position="337"/>
        <end position="371"/>
    </location>
</feature>
<dbReference type="Proteomes" id="UP000323142">
    <property type="component" value="Unassembled WGS sequence"/>
</dbReference>
<feature type="region of interest" description="Disordered" evidence="1">
    <location>
        <begin position="405"/>
        <end position="424"/>
    </location>
</feature>
<keyword evidence="2" id="KW-0812">Transmembrane</keyword>
<dbReference type="SUPFAM" id="SSF110997">
    <property type="entry name" value="Sporulation related repeat"/>
    <property type="match status" value="1"/>
</dbReference>
<dbReference type="AlphaFoldDB" id="A0A5B2V8Q1"/>
<dbReference type="GO" id="GO:0042834">
    <property type="term" value="F:peptidoglycan binding"/>
    <property type="evidence" value="ECO:0007669"/>
    <property type="project" value="InterPro"/>
</dbReference>
<dbReference type="OrthoDB" id="7338235at2"/>
<organism evidence="4 5">
    <name type="scientific">Salinarimonas soli</name>
    <dbReference type="NCBI Taxonomy" id="1638099"/>
    <lineage>
        <taxon>Bacteria</taxon>
        <taxon>Pseudomonadati</taxon>
        <taxon>Pseudomonadota</taxon>
        <taxon>Alphaproteobacteria</taxon>
        <taxon>Hyphomicrobiales</taxon>
        <taxon>Salinarimonadaceae</taxon>
        <taxon>Salinarimonas</taxon>
    </lineage>
</organism>
<dbReference type="Pfam" id="PF05036">
    <property type="entry name" value="SPOR"/>
    <property type="match status" value="1"/>
</dbReference>
<feature type="compositionally biased region" description="Low complexity" evidence="1">
    <location>
        <begin position="255"/>
        <end position="285"/>
    </location>
</feature>
<keyword evidence="2" id="KW-0472">Membrane</keyword>
<reference evidence="4 5" key="1">
    <citation type="submission" date="2019-09" db="EMBL/GenBank/DDBJ databases">
        <title>Salinarimonas rosea gen. nov., sp. nov., a new member of the a-2 subgroup of the Proteobacteria.</title>
        <authorList>
            <person name="Liu J."/>
        </authorList>
    </citation>
    <scope>NUCLEOTIDE SEQUENCE [LARGE SCALE GENOMIC DNA]</scope>
    <source>
        <strain evidence="4 5">BN140002</strain>
    </source>
</reference>
<name>A0A5B2V8Q1_9HYPH</name>
<gene>
    <name evidence="4" type="ORF">F0L46_20325</name>
</gene>
<dbReference type="Gene3D" id="3.30.70.1070">
    <property type="entry name" value="Sporulation related repeat"/>
    <property type="match status" value="1"/>
</dbReference>
<feature type="region of interest" description="Disordered" evidence="1">
    <location>
        <begin position="238"/>
        <end position="380"/>
    </location>
</feature>
<dbReference type="EMBL" id="VUOA01000036">
    <property type="protein sequence ID" value="KAA2235361.1"/>
    <property type="molecule type" value="Genomic_DNA"/>
</dbReference>
<feature type="domain" description="SPOR" evidence="3">
    <location>
        <begin position="421"/>
        <end position="504"/>
    </location>
</feature>
<evidence type="ECO:0000256" key="2">
    <source>
        <dbReference type="SAM" id="Phobius"/>
    </source>
</evidence>
<keyword evidence="5" id="KW-1185">Reference proteome</keyword>
<feature type="transmembrane region" description="Helical" evidence="2">
    <location>
        <begin position="151"/>
        <end position="174"/>
    </location>
</feature>
<proteinExistence type="predicted"/>
<keyword evidence="2" id="KW-1133">Transmembrane helix</keyword>
<sequence length="504" mass="51827">MTNTARNRFAIDLDEIDRNLSAPATPAGAKNDPLSELARIVGQDDPFRSILKAQPAPAARANDGYDDLFAARDDGAQRRYAEPSRDFEAELAASLRAPVPVGSPPAGYHAHHQPADLDWVQANGYAQPGEAEWDPSYAAPAPKVRRSRKGLLAVAAVLGVAALGVTSALVMGVGRPGGFGGEPPLIKAQVGPLKVQPENPGGVEFPNQNKQIYERAAAEKTKVVNREEQPLDVAQATRQLQRPAPAPAPQGVDSQAMRQAMQAAAGLVPPAPASAASSAPQPNAAGMPSLGEPRRVRTVSVRPDGSIVTADGAAAAAPMPPMRPTSMPQAQPPSAPPTRVASAAPVPTPMPTTTASTPTPPARQAAPATTPATPPAPVRTASIEPARPAAPATKEQQRLANLPVAPAPAPAADDDAPAARPTSGGGFVVQLGVSSSESQARDAFNQFRSKYGAALSGTSPGIVKAEVNGNTIYRVRTAPMDRGDANEACSKIKASGGSCFVAKN</sequence>
<dbReference type="InterPro" id="IPR007730">
    <property type="entry name" value="SPOR-like_dom"/>
</dbReference>
<evidence type="ECO:0000259" key="3">
    <source>
        <dbReference type="PROSITE" id="PS51724"/>
    </source>
</evidence>
<protein>
    <submittedName>
        <fullName evidence="4">SPOR domain-containing protein</fullName>
    </submittedName>
</protein>
<dbReference type="PROSITE" id="PS51724">
    <property type="entry name" value="SPOR"/>
    <property type="match status" value="1"/>
</dbReference>
<evidence type="ECO:0000256" key="1">
    <source>
        <dbReference type="SAM" id="MobiDB-lite"/>
    </source>
</evidence>
<comment type="caution">
    <text evidence="4">The sequence shown here is derived from an EMBL/GenBank/DDBJ whole genome shotgun (WGS) entry which is preliminary data.</text>
</comment>